<sequence length="54" mass="6102">MALQRALPVVDVLLVFYELDMRKSDGEVPRCASSIHGRHALLGELLRRRSGGRR</sequence>
<dbReference type="Proteomes" id="UP000030669">
    <property type="component" value="Unassembled WGS sequence"/>
</dbReference>
<evidence type="ECO:0000313" key="2">
    <source>
        <dbReference type="Proteomes" id="UP000030669"/>
    </source>
</evidence>
<dbReference type="GeneID" id="19302517"/>
<gene>
    <name evidence="1" type="ORF">GLOTRDRAFT_132529</name>
</gene>
<dbReference type="HOGENOM" id="CLU_3050506_0_0_1"/>
<dbReference type="AlphaFoldDB" id="S7RGL9"/>
<dbReference type="RefSeq" id="XP_007869620.1">
    <property type="nucleotide sequence ID" value="XM_007871429.1"/>
</dbReference>
<name>S7RGL9_GLOTA</name>
<accession>S7RGL9</accession>
<keyword evidence="2" id="KW-1185">Reference proteome</keyword>
<proteinExistence type="predicted"/>
<dbReference type="EMBL" id="KB469309">
    <property type="protein sequence ID" value="EPQ51709.1"/>
    <property type="molecule type" value="Genomic_DNA"/>
</dbReference>
<evidence type="ECO:0000313" key="1">
    <source>
        <dbReference type="EMBL" id="EPQ51709.1"/>
    </source>
</evidence>
<organism evidence="1 2">
    <name type="scientific">Gloeophyllum trabeum (strain ATCC 11539 / FP-39264 / Madison 617)</name>
    <name type="common">Brown rot fungus</name>
    <dbReference type="NCBI Taxonomy" id="670483"/>
    <lineage>
        <taxon>Eukaryota</taxon>
        <taxon>Fungi</taxon>
        <taxon>Dikarya</taxon>
        <taxon>Basidiomycota</taxon>
        <taxon>Agaricomycotina</taxon>
        <taxon>Agaricomycetes</taxon>
        <taxon>Gloeophyllales</taxon>
        <taxon>Gloeophyllaceae</taxon>
        <taxon>Gloeophyllum</taxon>
    </lineage>
</organism>
<protein>
    <submittedName>
        <fullName evidence="1">Uncharacterized protein</fullName>
    </submittedName>
</protein>
<reference evidence="1 2" key="1">
    <citation type="journal article" date="2012" name="Science">
        <title>The Paleozoic origin of enzymatic lignin decomposition reconstructed from 31 fungal genomes.</title>
        <authorList>
            <person name="Floudas D."/>
            <person name="Binder M."/>
            <person name="Riley R."/>
            <person name="Barry K."/>
            <person name="Blanchette R.A."/>
            <person name="Henrissat B."/>
            <person name="Martinez A.T."/>
            <person name="Otillar R."/>
            <person name="Spatafora J.W."/>
            <person name="Yadav J.S."/>
            <person name="Aerts A."/>
            <person name="Benoit I."/>
            <person name="Boyd A."/>
            <person name="Carlson A."/>
            <person name="Copeland A."/>
            <person name="Coutinho P.M."/>
            <person name="de Vries R.P."/>
            <person name="Ferreira P."/>
            <person name="Findley K."/>
            <person name="Foster B."/>
            <person name="Gaskell J."/>
            <person name="Glotzer D."/>
            <person name="Gorecki P."/>
            <person name="Heitman J."/>
            <person name="Hesse C."/>
            <person name="Hori C."/>
            <person name="Igarashi K."/>
            <person name="Jurgens J.A."/>
            <person name="Kallen N."/>
            <person name="Kersten P."/>
            <person name="Kohler A."/>
            <person name="Kuees U."/>
            <person name="Kumar T.K.A."/>
            <person name="Kuo A."/>
            <person name="LaButti K."/>
            <person name="Larrondo L.F."/>
            <person name="Lindquist E."/>
            <person name="Ling A."/>
            <person name="Lombard V."/>
            <person name="Lucas S."/>
            <person name="Lundell T."/>
            <person name="Martin R."/>
            <person name="McLaughlin D.J."/>
            <person name="Morgenstern I."/>
            <person name="Morin E."/>
            <person name="Murat C."/>
            <person name="Nagy L.G."/>
            <person name="Nolan M."/>
            <person name="Ohm R.A."/>
            <person name="Patyshakuliyeva A."/>
            <person name="Rokas A."/>
            <person name="Ruiz-Duenas F.J."/>
            <person name="Sabat G."/>
            <person name="Salamov A."/>
            <person name="Samejima M."/>
            <person name="Schmutz J."/>
            <person name="Slot J.C."/>
            <person name="St John F."/>
            <person name="Stenlid J."/>
            <person name="Sun H."/>
            <person name="Sun S."/>
            <person name="Syed K."/>
            <person name="Tsang A."/>
            <person name="Wiebenga A."/>
            <person name="Young D."/>
            <person name="Pisabarro A."/>
            <person name="Eastwood D.C."/>
            <person name="Martin F."/>
            <person name="Cullen D."/>
            <person name="Grigoriev I.V."/>
            <person name="Hibbett D.S."/>
        </authorList>
    </citation>
    <scope>NUCLEOTIDE SEQUENCE [LARGE SCALE GENOMIC DNA]</scope>
    <source>
        <strain evidence="1 2">ATCC 11539</strain>
    </source>
</reference>
<dbReference type="KEGG" id="gtr:GLOTRDRAFT_132529"/>